<dbReference type="SUPFAM" id="SSF56003">
    <property type="entry name" value="Molybdenum cofactor-binding domain"/>
    <property type="match status" value="2"/>
</dbReference>
<reference evidence="3" key="1">
    <citation type="submission" date="2023-06" db="EMBL/GenBank/DDBJ databases">
        <title>Phylogenetic Diversity of Rhizobium strains.</title>
        <authorList>
            <person name="Moura F.T."/>
            <person name="Helene L.C.F."/>
            <person name="Hungria M."/>
        </authorList>
    </citation>
    <scope>NUCLEOTIDE SEQUENCE</scope>
    <source>
        <strain evidence="3">CCGE524</strain>
    </source>
</reference>
<dbReference type="SMART" id="SM01008">
    <property type="entry name" value="Ald_Xan_dh_C"/>
    <property type="match status" value="1"/>
</dbReference>
<keyword evidence="4" id="KW-1185">Reference proteome</keyword>
<gene>
    <name evidence="3" type="ORF">PY650_29860</name>
</gene>
<dbReference type="PANTHER" id="PTHR47495">
    <property type="entry name" value="ALDEHYDE DEHYDROGENASE"/>
    <property type="match status" value="1"/>
</dbReference>
<evidence type="ECO:0000259" key="2">
    <source>
        <dbReference type="SMART" id="SM01008"/>
    </source>
</evidence>
<feature type="region of interest" description="Disordered" evidence="1">
    <location>
        <begin position="34"/>
        <end position="53"/>
    </location>
</feature>
<dbReference type="Gene3D" id="3.30.365.10">
    <property type="entry name" value="Aldehyde oxidase/xanthine dehydrogenase, molybdopterin binding domain"/>
    <property type="match status" value="4"/>
</dbReference>
<dbReference type="InterPro" id="IPR052516">
    <property type="entry name" value="N-heterocyclic_Hydroxylase"/>
</dbReference>
<evidence type="ECO:0000313" key="4">
    <source>
        <dbReference type="Proteomes" id="UP001172630"/>
    </source>
</evidence>
<dbReference type="Pfam" id="PF20256">
    <property type="entry name" value="MoCoBD_2"/>
    <property type="match status" value="2"/>
</dbReference>
<dbReference type="InterPro" id="IPR037165">
    <property type="entry name" value="AldOxase/xan_DH_Mopterin-bd_sf"/>
</dbReference>
<organism evidence="3 4">
    <name type="scientific">Rhizobium calliandrae</name>
    <dbReference type="NCBI Taxonomy" id="1312182"/>
    <lineage>
        <taxon>Bacteria</taxon>
        <taxon>Pseudomonadati</taxon>
        <taxon>Pseudomonadota</taxon>
        <taxon>Alphaproteobacteria</taxon>
        <taxon>Hyphomicrobiales</taxon>
        <taxon>Rhizobiaceae</taxon>
        <taxon>Rhizobium/Agrobacterium group</taxon>
        <taxon>Rhizobium</taxon>
    </lineage>
</organism>
<dbReference type="InterPro" id="IPR046867">
    <property type="entry name" value="AldOxase/xan_DH_MoCoBD2"/>
</dbReference>
<dbReference type="PIRSF" id="PIRSF036389">
    <property type="entry name" value="IOR_B"/>
    <property type="match status" value="1"/>
</dbReference>
<evidence type="ECO:0000313" key="3">
    <source>
        <dbReference type="EMBL" id="MDL2409753.1"/>
    </source>
</evidence>
<dbReference type="InterPro" id="IPR000674">
    <property type="entry name" value="Ald_Oxase/Xan_DH_a/b"/>
</dbReference>
<dbReference type="InterPro" id="IPR008274">
    <property type="entry name" value="AldOxase/xan_DH_MoCoBD1"/>
</dbReference>
<feature type="domain" description="Aldehyde oxidase/xanthine dehydrogenase a/b hammerhead" evidence="2">
    <location>
        <begin position="221"/>
        <end position="301"/>
    </location>
</feature>
<dbReference type="Gene3D" id="3.90.1170.50">
    <property type="entry name" value="Aldehyde oxidase/xanthine dehydrogenase, a/b hammerhead"/>
    <property type="match status" value="1"/>
</dbReference>
<dbReference type="Proteomes" id="UP001172630">
    <property type="component" value="Unassembled WGS sequence"/>
</dbReference>
<dbReference type="RefSeq" id="WP_285883386.1">
    <property type="nucleotide sequence ID" value="NZ_JARFYN010000058.1"/>
</dbReference>
<dbReference type="Pfam" id="PF02738">
    <property type="entry name" value="MoCoBD_1"/>
    <property type="match status" value="1"/>
</dbReference>
<dbReference type="InterPro" id="IPR012368">
    <property type="entry name" value="OxRdtase_Mopterin-bd_su_IorB"/>
</dbReference>
<sequence>MSEPLRPTILSRRQALAAGGLLVVFGFSSRALAETSGGGEGGPAPKAVRPDLPGSLKGTPVLDAWIHIAPDGGATVFSGKAELGQGIRTALLQVAAEELDLPPGVITFTTADTALTPDEGLTAGSHSMQEGGVALANAGANVRMLLTQAAARQWGLAPDQLTTTGDGHVAAPDGRRLGYGPLAASLSLHVEAVADAPRRDPAHYRTLGRNLPRVDIPAKLTGGEAFLQDIRLPGMLHARVVRGPSYGTRLTKPNLAAARQMTGVVAVIQNGEFAAVVAKKEWQAIQAMRVAQDSDYVRTRPPLPMADGPHHLQTLPRREITVLKTNDGALPAAHTLRATYSRPWYSHGSIGPSCAVALAKDGGLTLWSHSQGVFDMHRAIAELVGLPPEKVRCIHTPGSGCYGQNGADDVTAEAALIAMKLPGQPIRLQWMREQEFGWEPCGCAMVTNVDAAIDANGRISRWTYEVWSNSHNNRAVKAGGYAVAQQIDPPLAMQPPEPIPMPEGDGDRNANPLYVFPNMDVRYHFIAEAPLRVSALRSLGAHLNIFSLESMLDELALVAGVDPLTFRLNHMKDERARAVMQAATDRFGWSSRPRGDGRRGCGMAFAQYKNIGAYCAIALEIEVERETGAITVHRVNAAVDAGQPANPDGIRNQVEGGIIQSLSWAAIEAVTYDASKRTSFDWGSYPIARFTEMPGSIDVQVMDRPGLPFIGAGETAQAPASAALANALADAIGVRLRDMPLTAMKVKAAIGVLGER</sequence>
<comment type="caution">
    <text evidence="3">The sequence shown here is derived from an EMBL/GenBank/DDBJ whole genome shotgun (WGS) entry which is preliminary data.</text>
</comment>
<evidence type="ECO:0000256" key="1">
    <source>
        <dbReference type="SAM" id="MobiDB-lite"/>
    </source>
</evidence>
<accession>A0ABT7KM87</accession>
<dbReference type="PANTHER" id="PTHR47495:SF1">
    <property type="entry name" value="BLL3820 PROTEIN"/>
    <property type="match status" value="1"/>
</dbReference>
<proteinExistence type="predicted"/>
<dbReference type="EMBL" id="JARFYN010000058">
    <property type="protein sequence ID" value="MDL2409753.1"/>
    <property type="molecule type" value="Genomic_DNA"/>
</dbReference>
<protein>
    <submittedName>
        <fullName evidence="3">Molybdopterin-dependent oxidoreductase</fullName>
    </submittedName>
</protein>
<name>A0ABT7KM87_9HYPH</name>